<evidence type="ECO:0000256" key="1">
    <source>
        <dbReference type="ARBA" id="ARBA00023172"/>
    </source>
</evidence>
<dbReference type="InterPro" id="IPR002104">
    <property type="entry name" value="Integrase_catalytic"/>
</dbReference>
<keyword evidence="1" id="KW-0233">DNA recombination</keyword>
<dbReference type="GO" id="GO:0015074">
    <property type="term" value="P:DNA integration"/>
    <property type="evidence" value="ECO:0007669"/>
    <property type="project" value="InterPro"/>
</dbReference>
<dbReference type="InterPro" id="IPR013762">
    <property type="entry name" value="Integrase-like_cat_sf"/>
</dbReference>
<feature type="non-terminal residue" evidence="3">
    <location>
        <position position="1"/>
    </location>
</feature>
<dbReference type="Gene3D" id="1.10.443.10">
    <property type="entry name" value="Intergrase catalytic core"/>
    <property type="match status" value="1"/>
</dbReference>
<organism evidence="3">
    <name type="scientific">marine sediment metagenome</name>
    <dbReference type="NCBI Taxonomy" id="412755"/>
    <lineage>
        <taxon>unclassified sequences</taxon>
        <taxon>metagenomes</taxon>
        <taxon>ecological metagenomes</taxon>
    </lineage>
</organism>
<feature type="domain" description="Tyr recombinase" evidence="2">
    <location>
        <begin position="85"/>
        <end position="260"/>
    </location>
</feature>
<dbReference type="EMBL" id="BARS01032578">
    <property type="protein sequence ID" value="GAG16204.1"/>
    <property type="molecule type" value="Genomic_DNA"/>
</dbReference>
<reference evidence="3" key="1">
    <citation type="journal article" date="2014" name="Front. Microbiol.">
        <title>High frequency of phylogenetically diverse reductive dehalogenase-homologous genes in deep subseafloor sedimentary metagenomes.</title>
        <authorList>
            <person name="Kawai M."/>
            <person name="Futagami T."/>
            <person name="Toyoda A."/>
            <person name="Takaki Y."/>
            <person name="Nishi S."/>
            <person name="Hori S."/>
            <person name="Arai W."/>
            <person name="Tsubouchi T."/>
            <person name="Morono Y."/>
            <person name="Uchiyama I."/>
            <person name="Ito T."/>
            <person name="Fujiyama A."/>
            <person name="Inagaki F."/>
            <person name="Takami H."/>
        </authorList>
    </citation>
    <scope>NUCLEOTIDE SEQUENCE</scope>
    <source>
        <strain evidence="3">Expedition CK06-06</strain>
    </source>
</reference>
<feature type="non-terminal residue" evidence="3">
    <location>
        <position position="260"/>
    </location>
</feature>
<proteinExistence type="predicted"/>
<evidence type="ECO:0000259" key="2">
    <source>
        <dbReference type="PROSITE" id="PS51898"/>
    </source>
</evidence>
<dbReference type="InterPro" id="IPR011010">
    <property type="entry name" value="DNA_brk_join_enz"/>
</dbReference>
<dbReference type="SUPFAM" id="SSF56349">
    <property type="entry name" value="DNA breaking-rejoining enzymes"/>
    <property type="match status" value="1"/>
</dbReference>
<accession>X0VDG7</accession>
<dbReference type="AlphaFoldDB" id="X0VDG7"/>
<protein>
    <recommendedName>
        <fullName evidence="2">Tyr recombinase domain-containing protein</fullName>
    </recommendedName>
</protein>
<gene>
    <name evidence="3" type="ORF">S01H1_50557</name>
</gene>
<dbReference type="GO" id="GO:0003677">
    <property type="term" value="F:DNA binding"/>
    <property type="evidence" value="ECO:0007669"/>
    <property type="project" value="InterPro"/>
</dbReference>
<dbReference type="CDD" id="cd00397">
    <property type="entry name" value="DNA_BRE_C"/>
    <property type="match status" value="1"/>
</dbReference>
<dbReference type="PROSITE" id="PS51898">
    <property type="entry name" value="TYR_RECOMBINASE"/>
    <property type="match status" value="1"/>
</dbReference>
<name>X0VDG7_9ZZZZ</name>
<comment type="caution">
    <text evidence="3">The sequence shown here is derived from an EMBL/GenBank/DDBJ whole genome shotgun (WGS) entry which is preliminary data.</text>
</comment>
<dbReference type="Pfam" id="PF00589">
    <property type="entry name" value="Phage_integrase"/>
    <property type="match status" value="1"/>
</dbReference>
<dbReference type="GO" id="GO:0006310">
    <property type="term" value="P:DNA recombination"/>
    <property type="evidence" value="ECO:0007669"/>
    <property type="project" value="UniProtKB-KW"/>
</dbReference>
<evidence type="ECO:0000313" key="3">
    <source>
        <dbReference type="EMBL" id="GAG16204.1"/>
    </source>
</evidence>
<sequence>SPREILEARKDDLTQRLGEDFIEYRNRAARFEKEIEKFHGNLLKQGYTTNTARAMTIGIRQLFRYYQMPVRMRTGSRVNKTVKTSKSFPLRIEHVRSMFEVADLRERVILSLATDLGLRISDFISIKVGSLPSLDQESPNMFDVMTGKEEVVAHGFLSSETVELLKVYLPTLKKKNNPYLFPSKGDRPISDVWLNQLLQKLADKAQIKLNGKRFTFHCFRKMFLSASIDSGIGLTAGKKLCGKAIPQSDDTYLTTVKLRE</sequence>